<feature type="region of interest" description="Disordered" evidence="1">
    <location>
        <begin position="102"/>
        <end position="130"/>
    </location>
</feature>
<evidence type="ECO:0000313" key="3">
    <source>
        <dbReference type="Proteomes" id="UP000788993"/>
    </source>
</evidence>
<organism evidence="2 3">
    <name type="scientific">Ogataea polymorpha</name>
    <dbReference type="NCBI Taxonomy" id="460523"/>
    <lineage>
        <taxon>Eukaryota</taxon>
        <taxon>Fungi</taxon>
        <taxon>Dikarya</taxon>
        <taxon>Ascomycota</taxon>
        <taxon>Saccharomycotina</taxon>
        <taxon>Pichiomycetes</taxon>
        <taxon>Pichiales</taxon>
        <taxon>Pichiaceae</taxon>
        <taxon>Ogataea</taxon>
    </lineage>
</organism>
<evidence type="ECO:0000313" key="2">
    <source>
        <dbReference type="EMBL" id="KAH3658863.1"/>
    </source>
</evidence>
<reference evidence="2" key="1">
    <citation type="journal article" date="2021" name="Open Biol.">
        <title>Shared evolutionary footprints suggest mitochondrial oxidative damage underlies multiple complex I losses in fungi.</title>
        <authorList>
            <person name="Schikora-Tamarit M.A."/>
            <person name="Marcet-Houben M."/>
            <person name="Nosek J."/>
            <person name="Gabaldon T."/>
        </authorList>
    </citation>
    <scope>NUCLEOTIDE SEQUENCE</scope>
    <source>
        <strain evidence="2">NCAIM Y.01608</strain>
    </source>
</reference>
<proteinExistence type="predicted"/>
<gene>
    <name evidence="2" type="ORF">OGATHE_006589</name>
</gene>
<reference evidence="2" key="2">
    <citation type="submission" date="2021-01" db="EMBL/GenBank/DDBJ databases">
        <authorList>
            <person name="Schikora-Tamarit M.A."/>
        </authorList>
    </citation>
    <scope>NUCLEOTIDE SEQUENCE</scope>
    <source>
        <strain evidence="2">NCAIM Y.01608</strain>
    </source>
</reference>
<protein>
    <submittedName>
        <fullName evidence="2">Uncharacterized protein</fullName>
    </submittedName>
</protein>
<accession>A0A9P8SX56</accession>
<evidence type="ECO:0000256" key="1">
    <source>
        <dbReference type="SAM" id="MobiDB-lite"/>
    </source>
</evidence>
<sequence length="445" mass="49924">MVDNKTFLSKFRKNPTSFSSIPLLTRIRTNDTSKSDQSTIFSANSAETAATDVSVPKRFFRVRTNSSTSELMVPVVPPSPKKDAEKLREIKDIAFEVTPRKPQTKNVHPLDQPILGRRHTEPTETNTSNDNINIQNAADLLVAFVRFVIQAVQVLWNLDLFINVALTKETTTRVHVPSLVVGLLVVYVLCSSSSPPYYPQAVQPSATPRWWQFFFFVAVLAVAVVKLGQTQEPEVKRAAPTENAAFAAYEEDEDDLTRSESFRDLLSGQLLVNGLEGVQLVVDVRGVLGVQENLGDFVTTNKISDSLSNDLGWEDQVLQDLVVDSSQGSGSWSLLGHSRSSSWLWQDSSLGQEHNVSVRELLFQFSGQGDLDFVESVEQWDWDKNDNSLFVTRNLNLLDGLELEGSQVSLQIWRVGFQIDQSLCDLQFELRWFAGEHFRCGRHTT</sequence>
<keyword evidence="3" id="KW-1185">Reference proteome</keyword>
<dbReference type="Proteomes" id="UP000788993">
    <property type="component" value="Unassembled WGS sequence"/>
</dbReference>
<dbReference type="AlphaFoldDB" id="A0A9P8SX56"/>
<dbReference type="EMBL" id="JAEUBD010001571">
    <property type="protein sequence ID" value="KAH3658863.1"/>
    <property type="molecule type" value="Genomic_DNA"/>
</dbReference>
<comment type="caution">
    <text evidence="2">The sequence shown here is derived from an EMBL/GenBank/DDBJ whole genome shotgun (WGS) entry which is preliminary data.</text>
</comment>
<name>A0A9P8SX56_9ASCO</name>